<proteinExistence type="predicted"/>
<sequence length="100" mass="10680">MHNYTIKSLLATTMLCACTLAAAQSGHGMQDRGVDADRYGYTMHNGPRDVFTEGANVLEKRDVYSQGAYGTRKPDPYTDGARTTAGLDRTGVSAPPAHSA</sequence>
<feature type="chain" id="PRO_5014833817" description="Hydroxyquinol 1,2-dioxygenase" evidence="2">
    <location>
        <begin position="24"/>
        <end position="100"/>
    </location>
</feature>
<evidence type="ECO:0000256" key="2">
    <source>
        <dbReference type="SAM" id="SignalP"/>
    </source>
</evidence>
<comment type="caution">
    <text evidence="3">The sequence shown here is derived from an EMBL/GenBank/DDBJ whole genome shotgun (WGS) entry which is preliminary data.</text>
</comment>
<dbReference type="AlphaFoldDB" id="A0A2N5C5Z5"/>
<feature type="signal peptide" evidence="2">
    <location>
        <begin position="1"/>
        <end position="23"/>
    </location>
</feature>
<reference evidence="3 4" key="1">
    <citation type="submission" date="2017-12" db="EMBL/GenBank/DDBJ databases">
        <title>Genome sequence of the active heterotrophic nitrifier-denitrifier, Cupriavidus pauculus UM1.</title>
        <authorList>
            <person name="Putonti C."/>
            <person name="Castignetti D."/>
        </authorList>
    </citation>
    <scope>NUCLEOTIDE SEQUENCE [LARGE SCALE GENOMIC DNA]</scope>
    <source>
        <strain evidence="3 4">UM1</strain>
    </source>
</reference>
<dbReference type="RefSeq" id="WP_101684362.1">
    <property type="nucleotide sequence ID" value="NZ_PJRP01000016.1"/>
</dbReference>
<dbReference type="EMBL" id="PJRP01000016">
    <property type="protein sequence ID" value="PLP97649.1"/>
    <property type="molecule type" value="Genomic_DNA"/>
</dbReference>
<dbReference type="OrthoDB" id="8970312at2"/>
<protein>
    <recommendedName>
        <fullName evidence="5">Hydroxyquinol 1,2-dioxygenase</fullName>
    </recommendedName>
</protein>
<feature type="region of interest" description="Disordered" evidence="1">
    <location>
        <begin position="66"/>
        <end position="100"/>
    </location>
</feature>
<evidence type="ECO:0000313" key="3">
    <source>
        <dbReference type="EMBL" id="PLP97649.1"/>
    </source>
</evidence>
<evidence type="ECO:0000256" key="1">
    <source>
        <dbReference type="SAM" id="MobiDB-lite"/>
    </source>
</evidence>
<accession>A0A2N5C5Z5</accession>
<name>A0A2N5C5Z5_9BURK</name>
<dbReference type="Proteomes" id="UP000234341">
    <property type="component" value="Unassembled WGS sequence"/>
</dbReference>
<evidence type="ECO:0008006" key="5">
    <source>
        <dbReference type="Google" id="ProtNLM"/>
    </source>
</evidence>
<evidence type="ECO:0000313" key="4">
    <source>
        <dbReference type="Proteomes" id="UP000234341"/>
    </source>
</evidence>
<dbReference type="PROSITE" id="PS51257">
    <property type="entry name" value="PROKAR_LIPOPROTEIN"/>
    <property type="match status" value="1"/>
</dbReference>
<organism evidence="3 4">
    <name type="scientific">Cupriavidus pauculus</name>
    <dbReference type="NCBI Taxonomy" id="82633"/>
    <lineage>
        <taxon>Bacteria</taxon>
        <taxon>Pseudomonadati</taxon>
        <taxon>Pseudomonadota</taxon>
        <taxon>Betaproteobacteria</taxon>
        <taxon>Burkholderiales</taxon>
        <taxon>Burkholderiaceae</taxon>
        <taxon>Cupriavidus</taxon>
    </lineage>
</organism>
<gene>
    <name evidence="3" type="ORF">CYJ10_26200</name>
</gene>
<keyword evidence="2" id="KW-0732">Signal</keyword>